<dbReference type="RefSeq" id="WP_172242686.1">
    <property type="nucleotide sequence ID" value="NZ_BMDD01000002.1"/>
</dbReference>
<dbReference type="InterPro" id="IPR036291">
    <property type="entry name" value="NAD(P)-bd_dom_sf"/>
</dbReference>
<dbReference type="InterPro" id="IPR020843">
    <property type="entry name" value="ER"/>
</dbReference>
<dbReference type="SUPFAM" id="SSF50129">
    <property type="entry name" value="GroES-like"/>
    <property type="match status" value="1"/>
</dbReference>
<dbReference type="Gene3D" id="3.90.180.10">
    <property type="entry name" value="Medium-chain alcohol dehydrogenases, catalytic domain"/>
    <property type="match status" value="1"/>
</dbReference>
<dbReference type="SMART" id="SM00829">
    <property type="entry name" value="PKS_ER"/>
    <property type="match status" value="1"/>
</dbReference>
<dbReference type="EMBL" id="BMDD01000002">
    <property type="protein sequence ID" value="GGH76533.1"/>
    <property type="molecule type" value="Genomic_DNA"/>
</dbReference>
<dbReference type="PANTHER" id="PTHR11695">
    <property type="entry name" value="ALCOHOL DEHYDROGENASE RELATED"/>
    <property type="match status" value="1"/>
</dbReference>
<dbReference type="CDD" id="cd08267">
    <property type="entry name" value="MDR1"/>
    <property type="match status" value="1"/>
</dbReference>
<gene>
    <name evidence="2" type="ORF">GCM10007362_18920</name>
</gene>
<evidence type="ECO:0000313" key="2">
    <source>
        <dbReference type="EMBL" id="GGH76533.1"/>
    </source>
</evidence>
<dbReference type="InterPro" id="IPR013154">
    <property type="entry name" value="ADH-like_N"/>
</dbReference>
<dbReference type="SUPFAM" id="SSF51735">
    <property type="entry name" value="NAD(P)-binding Rossmann-fold domains"/>
    <property type="match status" value="1"/>
</dbReference>
<evidence type="ECO:0000259" key="1">
    <source>
        <dbReference type="SMART" id="SM00829"/>
    </source>
</evidence>
<name>A0ABQ1ZRC6_9BACL</name>
<keyword evidence="3" id="KW-1185">Reference proteome</keyword>
<accession>A0ABQ1ZRC6</accession>
<dbReference type="InterPro" id="IPR050700">
    <property type="entry name" value="YIM1/Zinc_Alcohol_DH_Fams"/>
</dbReference>
<dbReference type="InterPro" id="IPR011032">
    <property type="entry name" value="GroES-like_sf"/>
</dbReference>
<dbReference type="Pfam" id="PF08240">
    <property type="entry name" value="ADH_N"/>
    <property type="match status" value="1"/>
</dbReference>
<proteinExistence type="predicted"/>
<dbReference type="Pfam" id="PF13602">
    <property type="entry name" value="ADH_zinc_N_2"/>
    <property type="match status" value="1"/>
</dbReference>
<feature type="domain" description="Enoyl reductase (ER)" evidence="1">
    <location>
        <begin position="10"/>
        <end position="311"/>
    </location>
</feature>
<dbReference type="Proteomes" id="UP000605427">
    <property type="component" value="Unassembled WGS sequence"/>
</dbReference>
<dbReference type="PANTHER" id="PTHR11695:SF648">
    <property type="entry name" value="ZINC-BINDING OXIDOREDUCTASE"/>
    <property type="match status" value="1"/>
</dbReference>
<reference evidence="3" key="1">
    <citation type="journal article" date="2019" name="Int. J. Syst. Evol. Microbiol.">
        <title>The Global Catalogue of Microorganisms (GCM) 10K type strain sequencing project: providing services to taxonomists for standard genome sequencing and annotation.</title>
        <authorList>
            <consortium name="The Broad Institute Genomics Platform"/>
            <consortium name="The Broad Institute Genome Sequencing Center for Infectious Disease"/>
            <person name="Wu L."/>
            <person name="Ma J."/>
        </authorList>
    </citation>
    <scope>NUCLEOTIDE SEQUENCE [LARGE SCALE GENOMIC DNA]</scope>
    <source>
        <strain evidence="3">CCM 8702</strain>
    </source>
</reference>
<sequence length="316" mass="33331">MKAAVITKYGGPDAFQIQDRPEPVLRAGELKVRMQATSINPIDFKVRKGYMFFLSGFRFPKILGSDFSGIVEACGEGVSGFAAGDEIYGFTNGASQGGASAEVLCCKASVASKKPASLSFEEAAAVPLAASTAYQALMREGGLKSGMKVLVIGATGGVGHYAVQLAAIAGAHVTGVCRSSGASTAKALGCDAVIAYDQEDFRQSGQAFDVIFDAAGKSGFGECRSLLKEQGTYVTTIPGPSVMLRRALTGSKGRKARFVMANSNDTDLSLMRKWCDEGQLKPLIEAVFSLDETRQAYELAESGKTRGKVVIRTTKE</sequence>
<protein>
    <submittedName>
        <fullName evidence="2">Quinone oxidoreductase</fullName>
    </submittedName>
</protein>
<dbReference type="Gene3D" id="3.40.50.720">
    <property type="entry name" value="NAD(P)-binding Rossmann-like Domain"/>
    <property type="match status" value="1"/>
</dbReference>
<comment type="caution">
    <text evidence="2">The sequence shown here is derived from an EMBL/GenBank/DDBJ whole genome shotgun (WGS) entry which is preliminary data.</text>
</comment>
<organism evidence="2 3">
    <name type="scientific">Saccharibacillus endophyticus</name>
    <dbReference type="NCBI Taxonomy" id="2060666"/>
    <lineage>
        <taxon>Bacteria</taxon>
        <taxon>Bacillati</taxon>
        <taxon>Bacillota</taxon>
        <taxon>Bacilli</taxon>
        <taxon>Bacillales</taxon>
        <taxon>Paenibacillaceae</taxon>
        <taxon>Saccharibacillus</taxon>
    </lineage>
</organism>
<evidence type="ECO:0000313" key="3">
    <source>
        <dbReference type="Proteomes" id="UP000605427"/>
    </source>
</evidence>